<organism evidence="3 4">
    <name type="scientific">Candidatus Nomurabacteria bacterium GW2011_GWE1_35_16</name>
    <dbReference type="NCBI Taxonomy" id="1618761"/>
    <lineage>
        <taxon>Bacteria</taxon>
        <taxon>Candidatus Nomuraibacteriota</taxon>
    </lineage>
</organism>
<comment type="caution">
    <text evidence="3">The sequence shown here is derived from an EMBL/GenBank/DDBJ whole genome shotgun (WGS) entry which is preliminary data.</text>
</comment>
<dbReference type="Pfam" id="PF14478">
    <property type="entry name" value="DUF4430"/>
    <property type="match status" value="1"/>
</dbReference>
<protein>
    <recommendedName>
        <fullName evidence="2">Transcobalamin-like C-terminal domain-containing protein</fullName>
    </recommendedName>
</protein>
<dbReference type="AlphaFoldDB" id="A0A0G0EFD2"/>
<dbReference type="EMBL" id="LBPY01000013">
    <property type="protein sequence ID" value="KKP66062.1"/>
    <property type="molecule type" value="Genomic_DNA"/>
</dbReference>
<dbReference type="PANTHER" id="PTHR10559">
    <property type="entry name" value="TRANSCOBALAMIN-1/GASTRIC INTRINSIC FACTOR"/>
    <property type="match status" value="1"/>
</dbReference>
<reference evidence="3 4" key="1">
    <citation type="journal article" date="2015" name="Nature">
        <title>rRNA introns, odd ribosomes, and small enigmatic genomes across a large radiation of phyla.</title>
        <authorList>
            <person name="Brown C.T."/>
            <person name="Hug L.A."/>
            <person name="Thomas B.C."/>
            <person name="Sharon I."/>
            <person name="Castelle C.J."/>
            <person name="Singh A."/>
            <person name="Wilkins M.J."/>
            <person name="Williams K.H."/>
            <person name="Banfield J.F."/>
        </authorList>
    </citation>
    <scope>NUCLEOTIDE SEQUENCE [LARGE SCALE GENOMIC DNA]</scope>
</reference>
<dbReference type="PANTHER" id="PTHR10559:SF18">
    <property type="entry name" value="TRANSCOBALAMIN II"/>
    <property type="match status" value="1"/>
</dbReference>
<evidence type="ECO:0000259" key="2">
    <source>
        <dbReference type="Pfam" id="PF14478"/>
    </source>
</evidence>
<sequence>MKTKEQKILIGGLVILLIFIISFLYLNFNSKESFVIDTFKKDAQIENLPEPPSTKEAVKVEKVLQIESKALSVNMIKVSLNVFDKKYEVETKEGTSVFEMMKILEEKSTPLNTFSFQYKEVSGLGSFITEINGVKGTPGKYWMYYVNDKLASVGVSQYILKDGDIINWKNEGI</sequence>
<keyword evidence="1" id="KW-0812">Transmembrane</keyword>
<name>A0A0G0EFD2_9BACT</name>
<feature type="transmembrane region" description="Helical" evidence="1">
    <location>
        <begin position="7"/>
        <end position="26"/>
    </location>
</feature>
<feature type="domain" description="Transcobalamin-like C-terminal" evidence="2">
    <location>
        <begin position="117"/>
        <end position="171"/>
    </location>
</feature>
<evidence type="ECO:0000313" key="4">
    <source>
        <dbReference type="Proteomes" id="UP000034952"/>
    </source>
</evidence>
<evidence type="ECO:0000313" key="3">
    <source>
        <dbReference type="EMBL" id="KKP66062.1"/>
    </source>
</evidence>
<dbReference type="InterPro" id="IPR027954">
    <property type="entry name" value="Transcobalamin-like_C"/>
</dbReference>
<dbReference type="Gene3D" id="2.170.130.30">
    <property type="match status" value="1"/>
</dbReference>
<dbReference type="Proteomes" id="UP000034952">
    <property type="component" value="Unassembled WGS sequence"/>
</dbReference>
<dbReference type="InterPro" id="IPR051588">
    <property type="entry name" value="Cobalamin_Transport"/>
</dbReference>
<keyword evidence="1" id="KW-0472">Membrane</keyword>
<accession>A0A0G0EFD2</accession>
<proteinExistence type="predicted"/>
<evidence type="ECO:0000256" key="1">
    <source>
        <dbReference type="SAM" id="Phobius"/>
    </source>
</evidence>
<keyword evidence="1" id="KW-1133">Transmembrane helix</keyword>
<gene>
    <name evidence="3" type="ORF">UR64_C0013G0021</name>
</gene>